<evidence type="ECO:0000313" key="3">
    <source>
        <dbReference type="Proteomes" id="UP000077852"/>
    </source>
</evidence>
<organism evidence="2 3">
    <name type="scientific">Variovorax paradoxus</name>
    <dbReference type="NCBI Taxonomy" id="34073"/>
    <lineage>
        <taxon>Bacteria</taxon>
        <taxon>Pseudomonadati</taxon>
        <taxon>Pseudomonadota</taxon>
        <taxon>Betaproteobacteria</taxon>
        <taxon>Burkholderiales</taxon>
        <taxon>Comamonadaceae</taxon>
        <taxon>Variovorax</taxon>
    </lineage>
</organism>
<evidence type="ECO:0000313" key="2">
    <source>
        <dbReference type="EMBL" id="OAK60240.1"/>
    </source>
</evidence>
<reference evidence="2 3" key="1">
    <citation type="submission" date="2016-03" db="EMBL/GenBank/DDBJ databases">
        <title>Genome sequence of Variovorax paradoxus KB5.</title>
        <authorList>
            <person name="Jeong H."/>
            <person name="Hong C.E."/>
            <person name="Jo S.H."/>
            <person name="Park J.M."/>
        </authorList>
    </citation>
    <scope>NUCLEOTIDE SEQUENCE [LARGE SCALE GENOMIC DNA]</scope>
    <source>
        <strain evidence="2 3">KB5</strain>
    </source>
</reference>
<evidence type="ECO:0000256" key="1">
    <source>
        <dbReference type="SAM" id="MobiDB-lite"/>
    </source>
</evidence>
<evidence type="ECO:0008006" key="4">
    <source>
        <dbReference type="Google" id="ProtNLM"/>
    </source>
</evidence>
<feature type="region of interest" description="Disordered" evidence="1">
    <location>
        <begin position="511"/>
        <end position="531"/>
    </location>
</feature>
<accession>A0AA91I977</accession>
<name>A0AA91I977_VARPD</name>
<dbReference type="Proteomes" id="UP000077852">
    <property type="component" value="Unassembled WGS sequence"/>
</dbReference>
<dbReference type="EMBL" id="LVHG01000063">
    <property type="protein sequence ID" value="OAK60240.1"/>
    <property type="molecule type" value="Genomic_DNA"/>
</dbReference>
<proteinExistence type="predicted"/>
<gene>
    <name evidence="2" type="ORF">A3K87_24320</name>
</gene>
<dbReference type="AlphaFoldDB" id="A0AA91I977"/>
<comment type="caution">
    <text evidence="2">The sequence shown here is derived from an EMBL/GenBank/DDBJ whole genome shotgun (WGS) entry which is preliminary data.</text>
</comment>
<dbReference type="RefSeq" id="WP_081269895.1">
    <property type="nucleotide sequence ID" value="NZ_LVHG01000063.1"/>
</dbReference>
<protein>
    <recommendedName>
        <fullName evidence="4">Lactate dehydrogenase</fullName>
    </recommendedName>
</protein>
<sequence length="531" mass="55987">MIVTPTAVSPLVTSSATTAWRTNSQPVPVDTAATATPAVSVILGQSAMPADARTYAISGRTAAAPTWERQPDDAISSLMAGNLVHGPSGTRFNGLGAAMLKRFGADADDFSQSVTLAAQGTSASALHTDADNQIKLSIRTASGATVELGLGSQDDGMAVQIKVSGGELTEAERKALVQLSDAFQEAIDGLSAFPPRMALGGLMKFDPAVLSSIDFKAGIKADDKGAINTLEFHADAKSRSVNASGPSGAVKVDVDLSNPAILGNATQQAQAMARYLQQVDAAGSRGRGDKALVSMFKDAFSQMNSDYGVTAPVAGREAPGVIALNAGDHSLLSGLADFNASMVQPPVSSNPMRPEEVDTFSYKLSQSTSVTGKDPRNRNIHQDQQAQLSASFRRPLTPEVSLVLTAAKESQFYEYVRIDDQARESADITYEDGQRIGATVEQSASESIRVQRYLMGKLASDTTTPLERKRVSDVRLLLSSVEKAERSHEPEDARRRDQALAVAASLAVLPDRPGALPRGDGETVYRPQPAA</sequence>